<dbReference type="Pfam" id="PF10074">
    <property type="entry name" value="RovC_DNA-bd"/>
    <property type="match status" value="1"/>
</dbReference>
<reference evidence="3 4" key="1">
    <citation type="submission" date="2017-10" db="EMBL/GenBank/DDBJ databases">
        <title>Frigbacter circumglobatus gen. nov. sp. nov., isolated from sediment cultured in situ.</title>
        <authorList>
            <person name="Zhao Z."/>
        </authorList>
    </citation>
    <scope>NUCLEOTIDE SEQUENCE [LARGE SCALE GENOMIC DNA]</scope>
    <source>
        <strain evidence="3 4">ZYL</strain>
    </source>
</reference>
<dbReference type="InterPro" id="IPR018754">
    <property type="entry name" value="RovC-like_DNA-bd"/>
</dbReference>
<dbReference type="EMBL" id="PDEM01000005">
    <property type="protein sequence ID" value="PHZ86728.1"/>
    <property type="molecule type" value="Genomic_DNA"/>
</dbReference>
<dbReference type="InParanoid" id="A0A2G4YWL6"/>
<organism evidence="3 4">
    <name type="scientific">Paremcibacter congregatus</name>
    <dbReference type="NCBI Taxonomy" id="2043170"/>
    <lineage>
        <taxon>Bacteria</taxon>
        <taxon>Pseudomonadati</taxon>
        <taxon>Pseudomonadota</taxon>
        <taxon>Alphaproteobacteria</taxon>
        <taxon>Emcibacterales</taxon>
        <taxon>Emcibacteraceae</taxon>
        <taxon>Paremcibacter</taxon>
    </lineage>
</organism>
<feature type="region of interest" description="Disordered" evidence="1">
    <location>
        <begin position="62"/>
        <end position="81"/>
    </location>
</feature>
<sequence length="158" mass="18154">MPHNGQHLLLTDGQYNSHVLCQGDDIRCDPILIELIVDNIWNCGPQLKAIKLFADHCRGKSLAHHSSNNPPSCNHRRTPDMTHKNTWTVEGRRNRDALVALDKRMAGWSYREIGIFLYGKQAVGEDWNDPNQTMKNRLIRSVKRGIRFRDGGYKSLIH</sequence>
<keyword evidence="4" id="KW-1185">Reference proteome</keyword>
<proteinExistence type="predicted"/>
<evidence type="ECO:0000313" key="3">
    <source>
        <dbReference type="EMBL" id="PHZ86728.1"/>
    </source>
</evidence>
<evidence type="ECO:0000313" key="4">
    <source>
        <dbReference type="Proteomes" id="UP000229730"/>
    </source>
</evidence>
<feature type="domain" description="T6SS Transcription factor RovC-like DNA binding" evidence="2">
    <location>
        <begin position="76"/>
        <end position="158"/>
    </location>
</feature>
<evidence type="ECO:0000259" key="2">
    <source>
        <dbReference type="Pfam" id="PF10074"/>
    </source>
</evidence>
<name>A0A2G4YWL6_9PROT</name>
<accession>A0A2G4YWL6</accession>
<dbReference type="RefSeq" id="WP_099470742.1">
    <property type="nucleotide sequence ID" value="NZ_CP041025.1"/>
</dbReference>
<comment type="caution">
    <text evidence="3">The sequence shown here is derived from an EMBL/GenBank/DDBJ whole genome shotgun (WGS) entry which is preliminary data.</text>
</comment>
<dbReference type="Proteomes" id="UP000229730">
    <property type="component" value="Unassembled WGS sequence"/>
</dbReference>
<evidence type="ECO:0000256" key="1">
    <source>
        <dbReference type="SAM" id="MobiDB-lite"/>
    </source>
</evidence>
<protein>
    <recommendedName>
        <fullName evidence="2">T6SS Transcription factor RovC-like DNA binding domain-containing protein</fullName>
    </recommendedName>
</protein>
<dbReference type="AlphaFoldDB" id="A0A2G4YWL6"/>
<dbReference type="OrthoDB" id="7261891at2"/>
<gene>
    <name evidence="3" type="ORF">CRD36_00300</name>
</gene>